<protein>
    <submittedName>
        <fullName evidence="2">Uncharacterized protein</fullName>
    </submittedName>
</protein>
<organism evidence="2 3">
    <name type="scientific">Mucilaginibacter galii</name>
    <dbReference type="NCBI Taxonomy" id="2005073"/>
    <lineage>
        <taxon>Bacteria</taxon>
        <taxon>Pseudomonadati</taxon>
        <taxon>Bacteroidota</taxon>
        <taxon>Sphingobacteriia</taxon>
        <taxon>Sphingobacteriales</taxon>
        <taxon>Sphingobacteriaceae</taxon>
        <taxon>Mucilaginibacter</taxon>
    </lineage>
</organism>
<dbReference type="RefSeq" id="WP_415783285.1">
    <property type="nucleotide sequence ID" value="NZ_CBCSDW010000014.1"/>
</dbReference>
<dbReference type="EMBL" id="BMDO01000002">
    <property type="protein sequence ID" value="GGI50143.1"/>
    <property type="molecule type" value="Genomic_DNA"/>
</dbReference>
<dbReference type="Proteomes" id="UP000662074">
    <property type="component" value="Unassembled WGS sequence"/>
</dbReference>
<reference evidence="2" key="2">
    <citation type="submission" date="2020-09" db="EMBL/GenBank/DDBJ databases">
        <authorList>
            <person name="Sun Q."/>
            <person name="Sedlacek I."/>
        </authorList>
    </citation>
    <scope>NUCLEOTIDE SEQUENCE</scope>
    <source>
        <strain evidence="2">CCM 8711</strain>
    </source>
</reference>
<gene>
    <name evidence="2" type="ORF">GCM10011425_13550</name>
</gene>
<keyword evidence="3" id="KW-1185">Reference proteome</keyword>
<feature type="transmembrane region" description="Helical" evidence="1">
    <location>
        <begin position="33"/>
        <end position="51"/>
    </location>
</feature>
<reference evidence="2" key="1">
    <citation type="journal article" date="2014" name="Int. J. Syst. Evol. Microbiol.">
        <title>Complete genome sequence of Corynebacterium casei LMG S-19264T (=DSM 44701T), isolated from a smear-ripened cheese.</title>
        <authorList>
            <consortium name="US DOE Joint Genome Institute (JGI-PGF)"/>
            <person name="Walter F."/>
            <person name="Albersmeier A."/>
            <person name="Kalinowski J."/>
            <person name="Ruckert C."/>
        </authorList>
    </citation>
    <scope>NUCLEOTIDE SEQUENCE</scope>
    <source>
        <strain evidence="2">CCM 8711</strain>
    </source>
</reference>
<name>A0A917J7H6_9SPHI</name>
<keyword evidence="1" id="KW-0472">Membrane</keyword>
<keyword evidence="1" id="KW-1133">Transmembrane helix</keyword>
<dbReference type="AlphaFoldDB" id="A0A917J7H6"/>
<accession>A0A917J7H6</accession>
<proteinExistence type="predicted"/>
<evidence type="ECO:0000313" key="3">
    <source>
        <dbReference type="Proteomes" id="UP000662074"/>
    </source>
</evidence>
<evidence type="ECO:0000313" key="2">
    <source>
        <dbReference type="EMBL" id="GGI50143.1"/>
    </source>
</evidence>
<feature type="transmembrane region" description="Helical" evidence="1">
    <location>
        <begin position="7"/>
        <end position="27"/>
    </location>
</feature>
<evidence type="ECO:0000256" key="1">
    <source>
        <dbReference type="SAM" id="Phobius"/>
    </source>
</evidence>
<keyword evidence="1" id="KW-0812">Transmembrane</keyword>
<comment type="caution">
    <text evidence="2">The sequence shown here is derived from an EMBL/GenBank/DDBJ whole genome shotgun (WGS) entry which is preliminary data.</text>
</comment>
<sequence>MKQHNLPLFATAVIAIIIVLLKGSVVINSPDKAMGALLIVYTISWLIISMLKQPFKQSWSALTNSFRLLLTFVKPN</sequence>